<dbReference type="UCSC" id="ZC449.1">
    <property type="organism name" value="c. elegans"/>
</dbReference>
<dbReference type="Gene3D" id="3.50.4.10">
    <property type="entry name" value="Hepatocyte Growth Factor"/>
    <property type="match status" value="2"/>
</dbReference>
<dbReference type="CDD" id="cd01099">
    <property type="entry name" value="PAN_AP_HGF"/>
    <property type="match status" value="1"/>
</dbReference>
<dbReference type="SMART" id="SM00473">
    <property type="entry name" value="PAN_AP"/>
    <property type="match status" value="3"/>
</dbReference>
<dbReference type="FunCoup" id="Q23328">
    <property type="interactions" value="1521"/>
</dbReference>
<dbReference type="Bgee" id="WBGene00022611">
    <property type="expression patterns" value="Expressed in embryo and 4 other cell types or tissues"/>
</dbReference>
<dbReference type="Proteomes" id="UP000001940">
    <property type="component" value="Chromosome X"/>
</dbReference>
<dbReference type="InParanoid" id="Q23328"/>
<feature type="compositionally biased region" description="Low complexity" evidence="1">
    <location>
        <begin position="404"/>
        <end position="423"/>
    </location>
</feature>
<dbReference type="OrthoDB" id="5793255at2759"/>
<sequence length="454" mass="50700">MERRLIFFLALLFAVNCEDFRACFKRVSRRSIGNYAPIAEYRRTALTMCTQHCIMAAGNGPEGGSICKAFTYELDKQLCRLYDNDGHKIPAVIHPIMGTDIFYRTSDMGECAGPMSGQHMNPNFVKLNNGKNSLKSSVDKNRNFKISDLPSPTNDQFLQKAKAMSSPMVRMEDMDEVLRSKLRGEESLVPMSQKDTEEGKELDKTENGPLKCKTSSGYYVVVGNEIVLPISGGDVQVYNEVEQGDCAKYCSENKGPDGSTINCRSLNYFPVEKKCELYGILAEPHGSGKLLENEKVIYAEKFCLPESPFVCQNDEIFILHVQKTLSKRRRITTKAASSITDCLRKCLEQDDCRSSVYISNSKKCELHNVDVSTGDYARDSDRETVLIENGCRRKGVTPKRKDSPSLSSILDTSSSESESSSPSNGGWSECDYKINGETVRVRTNDDGDMETEVC</sequence>
<feature type="domain" description="Apple" evidence="3">
    <location>
        <begin position="311"/>
        <end position="391"/>
    </location>
</feature>
<dbReference type="PeptideAtlas" id="Q23328"/>
<evidence type="ECO:0000313" key="5">
    <source>
        <dbReference type="Proteomes" id="UP000001940"/>
    </source>
</evidence>
<dbReference type="WormBase" id="ZC449.1">
    <property type="protein sequence ID" value="CE05051"/>
    <property type="gene ID" value="WBGene00022611"/>
</dbReference>
<evidence type="ECO:0000259" key="3">
    <source>
        <dbReference type="PROSITE" id="PS50948"/>
    </source>
</evidence>
<proteinExistence type="predicted"/>
<feature type="region of interest" description="Disordered" evidence="1">
    <location>
        <begin position="185"/>
        <end position="207"/>
    </location>
</feature>
<keyword evidence="5" id="KW-1185">Reference proteome</keyword>
<dbReference type="PANTHER" id="PTHR47327:SF22">
    <property type="entry name" value="APPLE DOMAIN-CONTAINING PROTEIN"/>
    <property type="match status" value="1"/>
</dbReference>
<dbReference type="InterPro" id="IPR003609">
    <property type="entry name" value="Pan_app"/>
</dbReference>
<feature type="domain" description="Apple" evidence="3">
    <location>
        <begin position="17"/>
        <end position="106"/>
    </location>
</feature>
<dbReference type="Pfam" id="PF00024">
    <property type="entry name" value="PAN_1"/>
    <property type="match status" value="3"/>
</dbReference>
<dbReference type="InterPro" id="IPR052774">
    <property type="entry name" value="Celegans_DevNeuronal_Protein"/>
</dbReference>
<dbReference type="RefSeq" id="NP_508855.1">
    <property type="nucleotide sequence ID" value="NM_076454.3"/>
</dbReference>
<feature type="region of interest" description="Disordered" evidence="1">
    <location>
        <begin position="395"/>
        <end position="430"/>
    </location>
</feature>
<dbReference type="eggNOG" id="ENOG502SP0T">
    <property type="taxonomic scope" value="Eukaryota"/>
</dbReference>
<feature type="compositionally biased region" description="Basic and acidic residues" evidence="1">
    <location>
        <begin position="194"/>
        <end position="206"/>
    </location>
</feature>
<dbReference type="STRING" id="6239.ZC449.1.1"/>
<keyword evidence="2" id="KW-0732">Signal</keyword>
<dbReference type="AGR" id="WB:WBGene00022611"/>
<dbReference type="KEGG" id="cel:CELE_ZC449.1"/>
<feature type="domain" description="Apple" evidence="3">
    <location>
        <begin position="212"/>
        <end position="303"/>
    </location>
</feature>
<gene>
    <name evidence="4" type="ORF">CELE_ZC449.1</name>
    <name evidence="4 6" type="ORF">ZC449.1</name>
</gene>
<dbReference type="PhylomeDB" id="Q23328"/>
<evidence type="ECO:0000313" key="4">
    <source>
        <dbReference type="EMBL" id="CCD72332.1"/>
    </source>
</evidence>
<dbReference type="PIR" id="T29917">
    <property type="entry name" value="T29917"/>
</dbReference>
<dbReference type="PaxDb" id="6239-ZC449.1"/>
<accession>Q23328</accession>
<evidence type="ECO:0000256" key="2">
    <source>
        <dbReference type="SAM" id="SignalP"/>
    </source>
</evidence>
<dbReference type="EMBL" id="BX284606">
    <property type="protein sequence ID" value="CCD72332.1"/>
    <property type="molecule type" value="Genomic_DNA"/>
</dbReference>
<evidence type="ECO:0000256" key="1">
    <source>
        <dbReference type="SAM" id="MobiDB-lite"/>
    </source>
</evidence>
<dbReference type="PROSITE" id="PS50948">
    <property type="entry name" value="PAN"/>
    <property type="match status" value="3"/>
</dbReference>
<dbReference type="OMA" id="ICKAFTY"/>
<feature type="signal peptide" evidence="2">
    <location>
        <begin position="1"/>
        <end position="17"/>
    </location>
</feature>
<dbReference type="AlphaFoldDB" id="Q23328"/>
<dbReference type="PANTHER" id="PTHR47327">
    <property type="entry name" value="FI18240P1-RELATED"/>
    <property type="match status" value="1"/>
</dbReference>
<feature type="chain" id="PRO_5004201829" evidence="2">
    <location>
        <begin position="18"/>
        <end position="454"/>
    </location>
</feature>
<dbReference type="HOGENOM" id="CLU_603037_0_0_1"/>
<evidence type="ECO:0000313" key="6">
    <source>
        <dbReference type="WormBase" id="ZC449.1"/>
    </source>
</evidence>
<dbReference type="GO" id="GO:0009653">
    <property type="term" value="P:anatomical structure morphogenesis"/>
    <property type="evidence" value="ECO:0000318"/>
    <property type="project" value="GO_Central"/>
</dbReference>
<protein>
    <submittedName>
        <fullName evidence="4">Apple domain-containing protein</fullName>
    </submittedName>
</protein>
<dbReference type="SUPFAM" id="SSF57414">
    <property type="entry name" value="Hairpin loop containing domain-like"/>
    <property type="match status" value="3"/>
</dbReference>
<dbReference type="GeneID" id="180775"/>
<dbReference type="CTD" id="180775"/>
<organism evidence="4 5">
    <name type="scientific">Caenorhabditis elegans</name>
    <dbReference type="NCBI Taxonomy" id="6239"/>
    <lineage>
        <taxon>Eukaryota</taxon>
        <taxon>Metazoa</taxon>
        <taxon>Ecdysozoa</taxon>
        <taxon>Nematoda</taxon>
        <taxon>Chromadorea</taxon>
        <taxon>Rhabditida</taxon>
        <taxon>Rhabditina</taxon>
        <taxon>Rhabditomorpha</taxon>
        <taxon>Rhabditoidea</taxon>
        <taxon>Rhabditidae</taxon>
        <taxon>Peloderinae</taxon>
        <taxon>Caenorhabditis</taxon>
    </lineage>
</organism>
<reference evidence="4 5" key="1">
    <citation type="journal article" date="1998" name="Science">
        <title>Genome sequence of the nematode C. elegans: a platform for investigating biology.</title>
        <authorList>
            <consortium name="The C. elegans sequencing consortium"/>
            <person name="Sulson J.E."/>
            <person name="Waterston R."/>
        </authorList>
    </citation>
    <scope>NUCLEOTIDE SEQUENCE [LARGE SCALE GENOMIC DNA]</scope>
    <source>
        <strain evidence="4 5">Bristol N2</strain>
    </source>
</reference>
<name>Q23328_CAEEL</name>